<organism evidence="1 2">
    <name type="scientific">Camellia sinensis</name>
    <name type="common">Tea plant</name>
    <name type="synonym">Thea sinensis</name>
    <dbReference type="NCBI Taxonomy" id="4442"/>
    <lineage>
        <taxon>Eukaryota</taxon>
        <taxon>Viridiplantae</taxon>
        <taxon>Streptophyta</taxon>
        <taxon>Embryophyta</taxon>
        <taxon>Tracheophyta</taxon>
        <taxon>Spermatophyta</taxon>
        <taxon>Magnoliopsida</taxon>
        <taxon>eudicotyledons</taxon>
        <taxon>Gunneridae</taxon>
        <taxon>Pentapetalae</taxon>
        <taxon>asterids</taxon>
        <taxon>Ericales</taxon>
        <taxon>Theaceae</taxon>
        <taxon>Camellia</taxon>
    </lineage>
</organism>
<protein>
    <submittedName>
        <fullName evidence="1">Uncharacterized protein</fullName>
    </submittedName>
</protein>
<evidence type="ECO:0000313" key="1">
    <source>
        <dbReference type="EMBL" id="KAF5933443.1"/>
    </source>
</evidence>
<proteinExistence type="predicted"/>
<comment type="caution">
    <text evidence="1">The sequence shown here is derived from an EMBL/GenBank/DDBJ whole genome shotgun (WGS) entry which is preliminary data.</text>
</comment>
<reference evidence="2" key="1">
    <citation type="journal article" date="2020" name="Nat. Commun.">
        <title>Genome assembly of wild tea tree DASZ reveals pedigree and selection history of tea varieties.</title>
        <authorList>
            <person name="Zhang W."/>
            <person name="Zhang Y."/>
            <person name="Qiu H."/>
            <person name="Guo Y."/>
            <person name="Wan H."/>
            <person name="Zhang X."/>
            <person name="Scossa F."/>
            <person name="Alseekh S."/>
            <person name="Zhang Q."/>
            <person name="Wang P."/>
            <person name="Xu L."/>
            <person name="Schmidt M.H."/>
            <person name="Jia X."/>
            <person name="Li D."/>
            <person name="Zhu A."/>
            <person name="Guo F."/>
            <person name="Chen W."/>
            <person name="Ni D."/>
            <person name="Usadel B."/>
            <person name="Fernie A.R."/>
            <person name="Wen W."/>
        </authorList>
    </citation>
    <scope>NUCLEOTIDE SEQUENCE [LARGE SCALE GENOMIC DNA]</scope>
    <source>
        <strain evidence="2">cv. G240</strain>
    </source>
</reference>
<name>A0A7J7FYE5_CAMSI</name>
<reference evidence="1 2" key="2">
    <citation type="submission" date="2020-07" db="EMBL/GenBank/DDBJ databases">
        <title>Genome assembly of wild tea tree DASZ reveals pedigree and selection history of tea varieties.</title>
        <authorList>
            <person name="Zhang W."/>
        </authorList>
    </citation>
    <scope>NUCLEOTIDE SEQUENCE [LARGE SCALE GENOMIC DNA]</scope>
    <source>
        <strain evidence="2">cv. G240</strain>
        <tissue evidence="1">Leaf</tissue>
    </source>
</reference>
<gene>
    <name evidence="1" type="ORF">HYC85_029614</name>
</gene>
<accession>A0A7J7FYE5</accession>
<dbReference type="EMBL" id="JACBKZ010000014">
    <property type="protein sequence ID" value="KAF5933443.1"/>
    <property type="molecule type" value="Genomic_DNA"/>
</dbReference>
<evidence type="ECO:0000313" key="2">
    <source>
        <dbReference type="Proteomes" id="UP000593564"/>
    </source>
</evidence>
<dbReference type="AlphaFoldDB" id="A0A7J7FYE5"/>
<sequence>MVGGLPLPIKLVGGVPHMPTKVPANFGKDWSPRDLKKYKRSALPVAKSFRRNLSFNFQCLSYHYSSQVRCILFEHVVTPPGGEPEVAIESPSPKRAFPCSLFCDEHTSGFTLVPRYHAHNLHSHAHTCIVMHVSLTSPSLHA</sequence>
<dbReference type="Proteomes" id="UP000593564">
    <property type="component" value="Unassembled WGS sequence"/>
</dbReference>
<keyword evidence="2" id="KW-1185">Reference proteome</keyword>